<protein>
    <recommendedName>
        <fullName evidence="4">Major facilitator superfamily (MFS) profile domain-containing protein</fullName>
    </recommendedName>
</protein>
<proteinExistence type="predicted"/>
<feature type="transmembrane region" description="Helical" evidence="1">
    <location>
        <begin position="67"/>
        <end position="86"/>
    </location>
</feature>
<gene>
    <name evidence="2" type="ORF">BST96_04175</name>
</gene>
<evidence type="ECO:0000313" key="3">
    <source>
        <dbReference type="Proteomes" id="UP000193450"/>
    </source>
</evidence>
<dbReference type="RefSeq" id="WP_085757486.1">
    <property type="nucleotide sequence ID" value="NZ_CP019343.1"/>
</dbReference>
<keyword evidence="1" id="KW-0812">Transmembrane</keyword>
<accession>A0A1X9NBU5</accession>
<dbReference type="Proteomes" id="UP000193450">
    <property type="component" value="Chromosome"/>
</dbReference>
<keyword evidence="1" id="KW-0472">Membrane</keyword>
<feature type="transmembrane region" description="Helical" evidence="1">
    <location>
        <begin position="98"/>
        <end position="118"/>
    </location>
</feature>
<dbReference type="KEGG" id="osg:BST96_04175"/>
<reference evidence="2 3" key="1">
    <citation type="submission" date="2016-11" db="EMBL/GenBank/DDBJ databases">
        <title>Trade-off between light-utilization and light-protection in marine flavobacteria.</title>
        <authorList>
            <person name="Kumagai Y."/>
        </authorList>
    </citation>
    <scope>NUCLEOTIDE SEQUENCE [LARGE SCALE GENOMIC DNA]</scope>
    <source>
        <strain evidence="2 3">NBRC 107125</strain>
    </source>
</reference>
<organism evidence="2 3">
    <name type="scientific">Oceanicoccus sagamiensis</name>
    <dbReference type="NCBI Taxonomy" id="716816"/>
    <lineage>
        <taxon>Bacteria</taxon>
        <taxon>Pseudomonadati</taxon>
        <taxon>Pseudomonadota</taxon>
        <taxon>Gammaproteobacteria</taxon>
        <taxon>Cellvibrionales</taxon>
        <taxon>Spongiibacteraceae</taxon>
        <taxon>Oceanicoccus</taxon>
    </lineage>
</organism>
<feature type="transmembrane region" description="Helical" evidence="1">
    <location>
        <begin position="32"/>
        <end position="55"/>
    </location>
</feature>
<dbReference type="EMBL" id="CP019343">
    <property type="protein sequence ID" value="ARN73375.1"/>
    <property type="molecule type" value="Genomic_DNA"/>
</dbReference>
<evidence type="ECO:0000256" key="1">
    <source>
        <dbReference type="SAM" id="Phobius"/>
    </source>
</evidence>
<dbReference type="AlphaFoldDB" id="A0A1X9NBU5"/>
<sequence>MRVFIAALLSSLSVVPFYLILLAVSGDLDNRLLYTVLIGALVVATVAIFCIALPLHLLLTRLGLVRGYYYIGAGFFAPAIFTLLLNPLGSDVASWVKWQALGLGLLGGSVAFVFWSLATAKSKT</sequence>
<evidence type="ECO:0000313" key="2">
    <source>
        <dbReference type="EMBL" id="ARN73375.1"/>
    </source>
</evidence>
<name>A0A1X9NBU5_9GAMM</name>
<evidence type="ECO:0008006" key="4">
    <source>
        <dbReference type="Google" id="ProtNLM"/>
    </source>
</evidence>
<keyword evidence="1" id="KW-1133">Transmembrane helix</keyword>
<keyword evidence="3" id="KW-1185">Reference proteome</keyword>